<proteinExistence type="predicted"/>
<name>A0ACD0P3L4_9BASI</name>
<dbReference type="EMBL" id="KZ819769">
    <property type="protein sequence ID" value="PWN52576.1"/>
    <property type="molecule type" value="Genomic_DNA"/>
</dbReference>
<organism evidence="1 2">
    <name type="scientific">Violaceomyces palustris</name>
    <dbReference type="NCBI Taxonomy" id="1673888"/>
    <lineage>
        <taxon>Eukaryota</taxon>
        <taxon>Fungi</taxon>
        <taxon>Dikarya</taxon>
        <taxon>Basidiomycota</taxon>
        <taxon>Ustilaginomycotina</taxon>
        <taxon>Ustilaginomycetes</taxon>
        <taxon>Violaceomycetales</taxon>
        <taxon>Violaceomycetaceae</taxon>
        <taxon>Violaceomyces</taxon>
    </lineage>
</organism>
<evidence type="ECO:0000313" key="1">
    <source>
        <dbReference type="EMBL" id="PWN52576.1"/>
    </source>
</evidence>
<accession>A0ACD0P3L4</accession>
<keyword evidence="2" id="KW-1185">Reference proteome</keyword>
<evidence type="ECO:0000313" key="2">
    <source>
        <dbReference type="Proteomes" id="UP000245626"/>
    </source>
</evidence>
<dbReference type="Proteomes" id="UP000245626">
    <property type="component" value="Unassembled WGS sequence"/>
</dbReference>
<reference evidence="1 2" key="1">
    <citation type="journal article" date="2018" name="Mol. Biol. Evol.">
        <title>Broad Genomic Sampling Reveals a Smut Pathogenic Ancestry of the Fungal Clade Ustilaginomycotina.</title>
        <authorList>
            <person name="Kijpornyongpan T."/>
            <person name="Mondo S.J."/>
            <person name="Barry K."/>
            <person name="Sandor L."/>
            <person name="Lee J."/>
            <person name="Lipzen A."/>
            <person name="Pangilinan J."/>
            <person name="LaButti K."/>
            <person name="Hainaut M."/>
            <person name="Henrissat B."/>
            <person name="Grigoriev I.V."/>
            <person name="Spatafora J.W."/>
            <person name="Aime M.C."/>
        </authorList>
    </citation>
    <scope>NUCLEOTIDE SEQUENCE [LARGE SCALE GENOMIC DNA]</scope>
    <source>
        <strain evidence="1 2">SA 807</strain>
    </source>
</reference>
<gene>
    <name evidence="1" type="ORF">IE53DRAFT_272171</name>
</gene>
<protein>
    <submittedName>
        <fullName evidence="1">Uncharacterized protein</fullName>
    </submittedName>
</protein>
<sequence length="65" mass="7212">MEERKRKRETRATGFLRSDGSILGRTMKRGGECEKGGESGGRQIGRERGSERGAREIISLALSFL</sequence>